<proteinExistence type="predicted"/>
<feature type="compositionally biased region" description="Basic and acidic residues" evidence="1">
    <location>
        <begin position="301"/>
        <end position="311"/>
    </location>
</feature>
<reference evidence="3" key="1">
    <citation type="journal article" date="2022" name="G3 (Bethesda)">
        <title>High quality genome of the basidiomycete yeast Dioszegia hungarica PDD-24b-2 isolated from cloud water.</title>
        <authorList>
            <person name="Jarrige D."/>
            <person name="Haridas S."/>
            <person name="Bleykasten-Grosshans C."/>
            <person name="Joly M."/>
            <person name="Nadalig T."/>
            <person name="Sancelme M."/>
            <person name="Vuilleumier S."/>
            <person name="Grigoriev I.V."/>
            <person name="Amato P."/>
            <person name="Bringel F."/>
        </authorList>
    </citation>
    <scope>NUCLEOTIDE SEQUENCE</scope>
    <source>
        <strain evidence="3">PDD-24b-2</strain>
    </source>
</reference>
<dbReference type="SMART" id="SM01083">
    <property type="entry name" value="Cir_N"/>
    <property type="match status" value="1"/>
</dbReference>
<feature type="compositionally biased region" description="Basic and acidic residues" evidence="1">
    <location>
        <begin position="101"/>
        <end position="136"/>
    </location>
</feature>
<sequence length="388" mass="43454">MPRLQILHHKSYHPYNEKNKQRVREDEAKAAAAELAIEQARIEAASSSRLNELRKRAGSPSFRSPSPPLDPADENLPSTSSAPDLAAASSRLVEKHRKEKARQEKREKKQKERLDFDFPSESAKRDERRRARKEGEASGSGSASVTAAVPKRTGGVDRDDMWVDDGAQGEDASGVWESAGHINLFADVEKNERPQPTLAELAKKKKDQEADFLTMYLGRPEKETKPWYTDPNLKRYEEKETGEDADFRRARDKRKDVRSKARHDPLTQISSLLASSSAKSVPRPRQSLPDAGRADASAARVSRETSERQRALDLIARTKAQAARSGGNRWDDTPSTIAESRTWSEDFERQKDKAGMRFFDEGRGLRSGMASGGRGWDGSARTGRSWEV</sequence>
<dbReference type="GeneID" id="77731880"/>
<dbReference type="RefSeq" id="XP_052945004.1">
    <property type="nucleotide sequence ID" value="XM_053092675.1"/>
</dbReference>
<dbReference type="InterPro" id="IPR039875">
    <property type="entry name" value="LENG1-like"/>
</dbReference>
<gene>
    <name evidence="3" type="ORF">MKK02DRAFT_43908</name>
</gene>
<feature type="compositionally biased region" description="Basic residues" evidence="1">
    <location>
        <begin position="1"/>
        <end position="12"/>
    </location>
</feature>
<feature type="compositionally biased region" description="Basic and acidic residues" evidence="1">
    <location>
        <begin position="342"/>
        <end position="364"/>
    </location>
</feature>
<dbReference type="PANTHER" id="PTHR22093">
    <property type="entry name" value="LEUKOCYTE RECEPTOR CLUSTER LRC MEMBER 1"/>
    <property type="match status" value="1"/>
</dbReference>
<keyword evidence="4" id="KW-1185">Reference proteome</keyword>
<evidence type="ECO:0000313" key="3">
    <source>
        <dbReference type="EMBL" id="KAI9635227.1"/>
    </source>
</evidence>
<feature type="compositionally biased region" description="Low complexity" evidence="1">
    <location>
        <begin position="270"/>
        <end position="280"/>
    </location>
</feature>
<protein>
    <recommendedName>
        <fullName evidence="2">CBF1-interacting co-repressor CIR N-terminal domain-containing protein</fullName>
    </recommendedName>
</protein>
<feature type="compositionally biased region" description="Basic and acidic residues" evidence="1">
    <location>
        <begin position="15"/>
        <end position="27"/>
    </location>
</feature>
<evidence type="ECO:0000259" key="2">
    <source>
        <dbReference type="SMART" id="SM01083"/>
    </source>
</evidence>
<evidence type="ECO:0000313" key="4">
    <source>
        <dbReference type="Proteomes" id="UP001164286"/>
    </source>
</evidence>
<dbReference type="AlphaFoldDB" id="A0AA38H7A7"/>
<organism evidence="3 4">
    <name type="scientific">Dioszegia hungarica</name>
    <dbReference type="NCBI Taxonomy" id="4972"/>
    <lineage>
        <taxon>Eukaryota</taxon>
        <taxon>Fungi</taxon>
        <taxon>Dikarya</taxon>
        <taxon>Basidiomycota</taxon>
        <taxon>Agaricomycotina</taxon>
        <taxon>Tremellomycetes</taxon>
        <taxon>Tremellales</taxon>
        <taxon>Bulleribasidiaceae</taxon>
        <taxon>Dioszegia</taxon>
    </lineage>
</organism>
<feature type="compositionally biased region" description="Basic and acidic residues" evidence="1">
    <location>
        <begin position="245"/>
        <end position="265"/>
    </location>
</feature>
<feature type="region of interest" description="Disordered" evidence="1">
    <location>
        <begin position="45"/>
        <end position="175"/>
    </location>
</feature>
<feature type="region of interest" description="Disordered" evidence="1">
    <location>
        <begin position="1"/>
        <end position="27"/>
    </location>
</feature>
<evidence type="ECO:0000256" key="1">
    <source>
        <dbReference type="SAM" id="MobiDB-lite"/>
    </source>
</evidence>
<dbReference type="PANTHER" id="PTHR22093:SF0">
    <property type="entry name" value="LEUKOCYTE RECEPTOR CLUSTER MEMBER 1"/>
    <property type="match status" value="1"/>
</dbReference>
<comment type="caution">
    <text evidence="3">The sequence shown here is derived from an EMBL/GenBank/DDBJ whole genome shotgun (WGS) entry which is preliminary data.</text>
</comment>
<name>A0AA38H7A7_9TREE</name>
<dbReference type="EMBL" id="JAKWFO010000005">
    <property type="protein sequence ID" value="KAI9635227.1"/>
    <property type="molecule type" value="Genomic_DNA"/>
</dbReference>
<accession>A0AA38H7A7</accession>
<feature type="domain" description="CBF1-interacting co-repressor CIR N-terminal" evidence="2">
    <location>
        <begin position="11"/>
        <end position="47"/>
    </location>
</feature>
<feature type="compositionally biased region" description="Low complexity" evidence="1">
    <location>
        <begin position="137"/>
        <end position="149"/>
    </location>
</feature>
<dbReference type="InterPro" id="IPR019339">
    <property type="entry name" value="CIR_N_dom"/>
</dbReference>
<feature type="region of interest" description="Disordered" evidence="1">
    <location>
        <begin position="215"/>
        <end position="388"/>
    </location>
</feature>
<dbReference type="Proteomes" id="UP001164286">
    <property type="component" value="Unassembled WGS sequence"/>
</dbReference>